<keyword evidence="3" id="KW-1185">Reference proteome</keyword>
<dbReference type="AlphaFoldDB" id="A0A1G8M4K1"/>
<evidence type="ECO:0000256" key="1">
    <source>
        <dbReference type="HAMAP-Rule" id="MF_00697"/>
    </source>
</evidence>
<proteinExistence type="inferred from homology"/>
<name>A0A1G8M4K1_9PSED</name>
<dbReference type="Pfam" id="PF05114">
    <property type="entry name" value="MbnB_TglH_ChrH"/>
    <property type="match status" value="1"/>
</dbReference>
<dbReference type="STRING" id="89065.SAMN05216605_11578"/>
<dbReference type="NCBIfam" id="NF003818">
    <property type="entry name" value="PRK05409.1"/>
    <property type="match status" value="1"/>
</dbReference>
<dbReference type="InterPro" id="IPR036237">
    <property type="entry name" value="Xyl_isomerase-like_sf"/>
</dbReference>
<dbReference type="InterPro" id="IPR007801">
    <property type="entry name" value="MbnB/TglH/ChrH"/>
</dbReference>
<dbReference type="RefSeq" id="WP_074756677.1">
    <property type="nucleotide sequence ID" value="NZ_FNCO01000015.1"/>
</dbReference>
<evidence type="ECO:0000313" key="2">
    <source>
        <dbReference type="EMBL" id="SDI62825.1"/>
    </source>
</evidence>
<organism evidence="2 3">
    <name type="scientific">Pseudomonas abietaniphila</name>
    <dbReference type="NCBI Taxonomy" id="89065"/>
    <lineage>
        <taxon>Bacteria</taxon>
        <taxon>Pseudomonadati</taxon>
        <taxon>Pseudomonadota</taxon>
        <taxon>Gammaproteobacteria</taxon>
        <taxon>Pseudomonadales</taxon>
        <taxon>Pseudomonadaceae</taxon>
        <taxon>Pseudomonas</taxon>
    </lineage>
</organism>
<dbReference type="PANTHER" id="PTHR42194:SF1">
    <property type="entry name" value="UPF0276 PROTEIN HI_1600"/>
    <property type="match status" value="1"/>
</dbReference>
<evidence type="ECO:0000313" key="3">
    <source>
        <dbReference type="Proteomes" id="UP000182894"/>
    </source>
</evidence>
<dbReference type="SUPFAM" id="SSF51658">
    <property type="entry name" value="Xylose isomerase-like"/>
    <property type="match status" value="1"/>
</dbReference>
<protein>
    <recommendedName>
        <fullName evidence="1">UPF0276 protein SAMN05216605_11578</fullName>
    </recommendedName>
</protein>
<dbReference type="PANTHER" id="PTHR42194">
    <property type="entry name" value="UPF0276 PROTEIN HI_1600"/>
    <property type="match status" value="1"/>
</dbReference>
<accession>A0A1G8M4K1</accession>
<dbReference type="EMBL" id="FNCO01000015">
    <property type="protein sequence ID" value="SDI62825.1"/>
    <property type="molecule type" value="Genomic_DNA"/>
</dbReference>
<dbReference type="OrthoDB" id="9763101at2"/>
<dbReference type="Gene3D" id="3.20.20.150">
    <property type="entry name" value="Divalent-metal-dependent TIM barrel enzymes"/>
    <property type="match status" value="1"/>
</dbReference>
<reference evidence="3" key="1">
    <citation type="submission" date="2016-10" db="EMBL/GenBank/DDBJ databases">
        <authorList>
            <person name="Varghese N."/>
            <person name="Submissions S."/>
        </authorList>
    </citation>
    <scope>NUCLEOTIDE SEQUENCE [LARGE SCALE GENOMIC DNA]</scope>
    <source>
        <strain evidence="3">ATCC 700689</strain>
    </source>
</reference>
<dbReference type="Proteomes" id="UP000182894">
    <property type="component" value="Unassembled WGS sequence"/>
</dbReference>
<comment type="similarity">
    <text evidence="1">Belongs to the UPF0276 family.</text>
</comment>
<sequence>MNTSLTLGAGLGLKADHYEAAFDCAAKGVWFEVHPENYMIDGGPRLAWLETIGSRHPLSLHGVSLSLAADCPPDLEHLQRLKALADRVQPALVSEHLAWSTWRGQYHPDLLPFPRTEHALQRIADNIQRTQDVLQRRIAVENPSHYVQLEGHAFSETEFLAELSARTGCGLLLDINNVFLSAHNMGYDANAYVDGFPGDAIMEIHLAGHSTDPGGAGLLIDSHDAPVAEPVWTLYQRLIQRVGPRPTLIERDDHIPAFGELLLERDRAQTLLEGLSCNRL</sequence>
<gene>
    <name evidence="2" type="ORF">SAMN05216605_11578</name>
</gene>
<dbReference type="HAMAP" id="MF_00697">
    <property type="entry name" value="UPF0276"/>
    <property type="match status" value="1"/>
</dbReference>